<proteinExistence type="predicted"/>
<evidence type="ECO:0000256" key="1">
    <source>
        <dbReference type="SAM" id="Phobius"/>
    </source>
</evidence>
<keyword evidence="3" id="KW-1185">Reference proteome</keyword>
<gene>
    <name evidence="2" type="ORF">ACFQS1_05930</name>
</gene>
<keyword evidence="1" id="KW-0812">Transmembrane</keyword>
<feature type="transmembrane region" description="Helical" evidence="1">
    <location>
        <begin position="93"/>
        <end position="112"/>
    </location>
</feature>
<evidence type="ECO:0000313" key="3">
    <source>
        <dbReference type="Proteomes" id="UP001596548"/>
    </source>
</evidence>
<feature type="transmembrane region" description="Helical" evidence="1">
    <location>
        <begin position="421"/>
        <end position="445"/>
    </location>
</feature>
<feature type="transmembrane region" description="Helical" evidence="1">
    <location>
        <begin position="369"/>
        <end position="387"/>
    </location>
</feature>
<feature type="transmembrane region" description="Helical" evidence="1">
    <location>
        <begin position="451"/>
        <end position="469"/>
    </location>
</feature>
<feature type="transmembrane region" description="Helical" evidence="1">
    <location>
        <begin position="184"/>
        <end position="201"/>
    </location>
</feature>
<keyword evidence="1" id="KW-1133">Transmembrane helix</keyword>
<feature type="transmembrane region" description="Helical" evidence="1">
    <location>
        <begin position="340"/>
        <end position="363"/>
    </location>
</feature>
<feature type="transmembrane region" description="Helical" evidence="1">
    <location>
        <begin position="38"/>
        <end position="57"/>
    </location>
</feature>
<comment type="caution">
    <text evidence="2">The sequence shown here is derived from an EMBL/GenBank/DDBJ whole genome shotgun (WGS) entry which is preliminary data.</text>
</comment>
<feature type="transmembrane region" description="Helical" evidence="1">
    <location>
        <begin position="64"/>
        <end position="87"/>
    </location>
</feature>
<dbReference type="Proteomes" id="UP001596548">
    <property type="component" value="Unassembled WGS sequence"/>
</dbReference>
<feature type="transmembrane region" description="Helical" evidence="1">
    <location>
        <begin position="501"/>
        <end position="521"/>
    </location>
</feature>
<name>A0ABW2HLZ7_9ACTN</name>
<feature type="transmembrane region" description="Helical" evidence="1">
    <location>
        <begin position="124"/>
        <end position="145"/>
    </location>
</feature>
<sequence>MTTESSTAHARLVISALSLCAFALGLAGFLLGLHGPRVVGFVVYLLFGAGAAPWAMFPRIGLPLRLALSVGAAFATLVIVSTVMLGIGWWQTFVATALVCAITVPLHVAAVLRIRLGGLAEKPAGPGPGVLAAGTGALVCLISAVAHRHTDPGLWGFLTRIGPVWYVGLGVIVLSLVISRWHPAGVLALVVVLTATPAIVYDMPRIQSAAKHVELVEQIRHQHVLESSVDVYNGWPGFFSAMAWLADAAGIRDSIHLATAWQLLIGLSGVVAARFLAGQVIKDRAAAWLAVVLGVLANTIGQDYFSPQSVGYVLAVLIFGFALSDLPLRHKVPAMTVLGATIAITHQLSPYIAGGALCLLVLLRRQRPWWLPATVLGPAALWAVVNWRDLSRFVSLSDLGSSGNLTTPTPTTSGGLGRLPVFLATEAALLLSLFILGALVLVVLWRQRRSLSTWALVACPGAGLAIVVAHPYGKEGLYRAVLFAIPWLAVLAAQANIGRKAAQLAVVAVLTADFLVGTFALDASNVMRAGDRDAFQVFARTPTDGAVNYCLIIGPGDVPSGPIAGPLTHLSVYRTDIDAADDFTIASTPNSGLVETMTDALIDYSGSNDPTDRLFAFWSPTSSYYGWEYGLHTPARFAALRNAFGNSPLWKVVFAEGGSVLFAYTGA</sequence>
<feature type="transmembrane region" description="Helical" evidence="1">
    <location>
        <begin position="310"/>
        <end position="328"/>
    </location>
</feature>
<reference evidence="3" key="1">
    <citation type="journal article" date="2019" name="Int. J. Syst. Evol. Microbiol.">
        <title>The Global Catalogue of Microorganisms (GCM) 10K type strain sequencing project: providing services to taxonomists for standard genome sequencing and annotation.</title>
        <authorList>
            <consortium name="The Broad Institute Genomics Platform"/>
            <consortium name="The Broad Institute Genome Sequencing Center for Infectious Disease"/>
            <person name="Wu L."/>
            <person name="Ma J."/>
        </authorList>
    </citation>
    <scope>NUCLEOTIDE SEQUENCE [LARGE SCALE GENOMIC DNA]</scope>
    <source>
        <strain evidence="3">XZYJT-10</strain>
    </source>
</reference>
<dbReference type="EMBL" id="JBHTBJ010000003">
    <property type="protein sequence ID" value="MFC7273510.1"/>
    <property type="molecule type" value="Genomic_DNA"/>
</dbReference>
<organism evidence="2 3">
    <name type="scientific">Paractinoplanes rhizophilus</name>
    <dbReference type="NCBI Taxonomy" id="1416877"/>
    <lineage>
        <taxon>Bacteria</taxon>
        <taxon>Bacillati</taxon>
        <taxon>Actinomycetota</taxon>
        <taxon>Actinomycetes</taxon>
        <taxon>Micromonosporales</taxon>
        <taxon>Micromonosporaceae</taxon>
        <taxon>Paractinoplanes</taxon>
    </lineage>
</organism>
<protein>
    <recommendedName>
        <fullName evidence="4">Arabinofuranosyltransferase</fullName>
    </recommendedName>
</protein>
<evidence type="ECO:0008006" key="4">
    <source>
        <dbReference type="Google" id="ProtNLM"/>
    </source>
</evidence>
<feature type="transmembrane region" description="Helical" evidence="1">
    <location>
        <begin position="476"/>
        <end position="495"/>
    </location>
</feature>
<keyword evidence="1" id="KW-0472">Membrane</keyword>
<feature type="transmembrane region" description="Helical" evidence="1">
    <location>
        <begin position="157"/>
        <end position="177"/>
    </location>
</feature>
<accession>A0ABW2HLZ7</accession>
<evidence type="ECO:0000313" key="2">
    <source>
        <dbReference type="EMBL" id="MFC7273510.1"/>
    </source>
</evidence>
<dbReference type="RefSeq" id="WP_378965076.1">
    <property type="nucleotide sequence ID" value="NZ_JBHTBJ010000003.1"/>
</dbReference>
<feature type="transmembrane region" description="Helical" evidence="1">
    <location>
        <begin position="254"/>
        <end position="273"/>
    </location>
</feature>
<feature type="transmembrane region" description="Helical" evidence="1">
    <location>
        <begin position="12"/>
        <end position="32"/>
    </location>
</feature>